<dbReference type="PROSITE" id="PS50977">
    <property type="entry name" value="HTH_TETR_2"/>
    <property type="match status" value="1"/>
</dbReference>
<dbReference type="EMBL" id="JAFLWW010000004">
    <property type="protein sequence ID" value="MBT1156829.1"/>
    <property type="molecule type" value="Genomic_DNA"/>
</dbReference>
<proteinExistence type="predicted"/>
<evidence type="ECO:0000256" key="1">
    <source>
        <dbReference type="ARBA" id="ARBA00023125"/>
    </source>
</evidence>
<dbReference type="GO" id="GO:0003677">
    <property type="term" value="F:DNA binding"/>
    <property type="evidence" value="ECO:0007669"/>
    <property type="project" value="UniProtKB-UniRule"/>
</dbReference>
<feature type="DNA-binding region" description="H-T-H motif" evidence="2">
    <location>
        <begin position="67"/>
        <end position="86"/>
    </location>
</feature>
<dbReference type="PANTHER" id="PTHR43479:SF11">
    <property type="entry name" value="ACREF_ENVCD OPERON REPRESSOR-RELATED"/>
    <property type="match status" value="1"/>
</dbReference>
<dbReference type="RefSeq" id="WP_214390598.1">
    <property type="nucleotide sequence ID" value="NZ_JAFLWW010000004.1"/>
</dbReference>
<comment type="caution">
    <text evidence="4">The sequence shown here is derived from an EMBL/GenBank/DDBJ whole genome shotgun (WGS) entry which is preliminary data.</text>
</comment>
<keyword evidence="5" id="KW-1185">Reference proteome</keyword>
<dbReference type="Pfam" id="PF00440">
    <property type="entry name" value="TetR_N"/>
    <property type="match status" value="1"/>
</dbReference>
<dbReference type="SUPFAM" id="SSF46689">
    <property type="entry name" value="Homeodomain-like"/>
    <property type="match status" value="1"/>
</dbReference>
<dbReference type="InterPro" id="IPR001647">
    <property type="entry name" value="HTH_TetR"/>
</dbReference>
<protein>
    <submittedName>
        <fullName evidence="4">TetR/AcrR family transcriptional regulator</fullName>
    </submittedName>
</protein>
<gene>
    <name evidence="4" type="ORF">J1C56_14615</name>
</gene>
<dbReference type="Gene3D" id="1.10.357.10">
    <property type="entry name" value="Tetracycline Repressor, domain 2"/>
    <property type="match status" value="1"/>
</dbReference>
<evidence type="ECO:0000256" key="2">
    <source>
        <dbReference type="PROSITE-ProRule" id="PRU00335"/>
    </source>
</evidence>
<organism evidence="4 5">
    <name type="scientific">Aminobacter anthyllidis</name>
    <dbReference type="NCBI Taxonomy" id="1035067"/>
    <lineage>
        <taxon>Bacteria</taxon>
        <taxon>Pseudomonadati</taxon>
        <taxon>Pseudomonadota</taxon>
        <taxon>Alphaproteobacteria</taxon>
        <taxon>Hyphomicrobiales</taxon>
        <taxon>Phyllobacteriaceae</taxon>
        <taxon>Aminobacter</taxon>
    </lineage>
</organism>
<dbReference type="PRINTS" id="PR00455">
    <property type="entry name" value="HTHTETR"/>
</dbReference>
<dbReference type="InterPro" id="IPR009057">
    <property type="entry name" value="Homeodomain-like_sf"/>
</dbReference>
<reference evidence="4" key="2">
    <citation type="submission" date="2021-03" db="EMBL/GenBank/DDBJ databases">
        <authorList>
            <person name="Artuso I."/>
            <person name="Turrini P."/>
            <person name="Pirolo M."/>
            <person name="Lugli G.A."/>
            <person name="Ventura M."/>
            <person name="Visca P."/>
        </authorList>
    </citation>
    <scope>NUCLEOTIDE SEQUENCE</scope>
    <source>
        <strain evidence="4">LMG 26462</strain>
    </source>
</reference>
<dbReference type="InterPro" id="IPR050624">
    <property type="entry name" value="HTH-type_Tx_Regulator"/>
</dbReference>
<reference evidence="4" key="1">
    <citation type="journal article" date="2021" name="Microorganisms">
        <title>Phylogenomic Reconstruction and Metabolic Potential of the Genus Aminobacter.</title>
        <authorList>
            <person name="Artuso I."/>
            <person name="Turrini P."/>
            <person name="Pirolo M."/>
            <person name="Lugli G.A."/>
            <person name="Ventura M."/>
            <person name="Visca P."/>
        </authorList>
    </citation>
    <scope>NUCLEOTIDE SEQUENCE</scope>
    <source>
        <strain evidence="4">LMG 26462</strain>
    </source>
</reference>
<feature type="domain" description="HTH tetR-type" evidence="3">
    <location>
        <begin position="44"/>
        <end position="104"/>
    </location>
</feature>
<dbReference type="SUPFAM" id="SSF48498">
    <property type="entry name" value="Tetracyclin repressor-like, C-terminal domain"/>
    <property type="match status" value="1"/>
</dbReference>
<dbReference type="InterPro" id="IPR036271">
    <property type="entry name" value="Tet_transcr_reg_TetR-rel_C_sf"/>
</dbReference>
<name>A0A9X1D6I2_9HYPH</name>
<dbReference type="PANTHER" id="PTHR43479">
    <property type="entry name" value="ACREF/ENVCD OPERON REPRESSOR-RELATED"/>
    <property type="match status" value="1"/>
</dbReference>
<evidence type="ECO:0000313" key="4">
    <source>
        <dbReference type="EMBL" id="MBT1156829.1"/>
    </source>
</evidence>
<keyword evidence="1 2" id="KW-0238">DNA-binding</keyword>
<dbReference type="AlphaFoldDB" id="A0A9X1D6I2"/>
<dbReference type="Proteomes" id="UP001138921">
    <property type="component" value="Unassembled WGS sequence"/>
</dbReference>
<accession>A0A9X1D6I2</accession>
<evidence type="ECO:0000313" key="5">
    <source>
        <dbReference type="Proteomes" id="UP001138921"/>
    </source>
</evidence>
<sequence length="250" mass="27980">MKRRTASNLARSQEASMVSAALIHLEDRVKSVKRAKVRFYRNPGVRAESLLEAALECFAEEDYESVTIPLIAKKLGVAHSLIYYYFKNKDSLYQSSVLHALDRLMTNYGEVVARHDSPAELLSAYLDLNVEMSETLRSLVRIMFVNAGGASDAGPKFIDSFVEDFYESEKRILADCIRQGVEIGMFTCPDPEEMAAFISRNIDGIYFGSFMPHGAPIPAAMRYLKEVTWGLLHYAGDARTKTPSTTKSGR</sequence>
<evidence type="ECO:0000259" key="3">
    <source>
        <dbReference type="PROSITE" id="PS50977"/>
    </source>
</evidence>